<evidence type="ECO:0000313" key="2">
    <source>
        <dbReference type="Proteomes" id="UP000602759"/>
    </source>
</evidence>
<organism evidence="1 2">
    <name type="scientific">Sphingobacterium micropteri</name>
    <dbReference type="NCBI Taxonomy" id="2763501"/>
    <lineage>
        <taxon>Bacteria</taxon>
        <taxon>Pseudomonadati</taxon>
        <taxon>Bacteroidota</taxon>
        <taxon>Sphingobacteriia</taxon>
        <taxon>Sphingobacteriales</taxon>
        <taxon>Sphingobacteriaceae</taxon>
        <taxon>Sphingobacterium</taxon>
    </lineage>
</organism>
<accession>A0ABR7YJS1</accession>
<keyword evidence="2" id="KW-1185">Reference proteome</keyword>
<evidence type="ECO:0000313" key="1">
    <source>
        <dbReference type="EMBL" id="MBD1431562.1"/>
    </source>
</evidence>
<gene>
    <name evidence="1" type="ORF">H8B06_01890</name>
</gene>
<proteinExistence type="predicted"/>
<dbReference type="Proteomes" id="UP000602759">
    <property type="component" value="Unassembled WGS sequence"/>
</dbReference>
<dbReference type="EMBL" id="JACOIK010000001">
    <property type="protein sequence ID" value="MBD1431562.1"/>
    <property type="molecule type" value="Genomic_DNA"/>
</dbReference>
<dbReference type="RefSeq" id="WP_190992572.1">
    <property type="nucleotide sequence ID" value="NZ_JACOIK010000001.1"/>
</dbReference>
<comment type="caution">
    <text evidence="1">The sequence shown here is derived from an EMBL/GenBank/DDBJ whole genome shotgun (WGS) entry which is preliminary data.</text>
</comment>
<sequence>MKDTKFFFKSQIATYASVGTGSPSASAKATYRFLAKENAPVHVPCKQQKKILLELINDFPELHKEIESSDNKSIDLKDIVDRYNKNWL</sequence>
<protein>
    <submittedName>
        <fullName evidence="1">Uncharacterized protein</fullName>
    </submittedName>
</protein>
<name>A0ABR7YJS1_9SPHI</name>
<reference evidence="1 2" key="1">
    <citation type="submission" date="2020-08" db="EMBL/GenBank/DDBJ databases">
        <title>Sphingobacterium sp. DN00404 isolated from aquaculture water.</title>
        <authorList>
            <person name="Zhang M."/>
        </authorList>
    </citation>
    <scope>NUCLEOTIDE SEQUENCE [LARGE SCALE GENOMIC DNA]</scope>
    <source>
        <strain evidence="1 2">DN00404</strain>
    </source>
</reference>